<dbReference type="InterPro" id="IPR029063">
    <property type="entry name" value="SAM-dependent_MTases_sf"/>
</dbReference>
<dbReference type="Gene3D" id="3.40.50.150">
    <property type="entry name" value="Vaccinia Virus protein VP39"/>
    <property type="match status" value="1"/>
</dbReference>
<evidence type="ECO:0000256" key="10">
    <source>
        <dbReference type="ARBA" id="ARBA00047770"/>
    </source>
</evidence>
<dbReference type="SUPFAM" id="SSF53335">
    <property type="entry name" value="S-adenosyl-L-methionine-dependent methyltransferases"/>
    <property type="match status" value="1"/>
</dbReference>
<feature type="domain" description="DOT1" evidence="12">
    <location>
        <begin position="1"/>
        <end position="147"/>
    </location>
</feature>
<dbReference type="PROSITE" id="PS51569">
    <property type="entry name" value="DOT1"/>
    <property type="match status" value="1"/>
</dbReference>
<sequence>MLMYKSLIVGVQAYRKNYLKTDLITQSHALYKSASSGINALQACASHSNNSEGTFVYGETSFDLICQMIDQINVTKDDVFIDLGSGVGQVVLQMAAATPCKVCLGVEKADVPSKYAETSGPSCMSLRCSRLEDQYRGRGNLSPTTCT</sequence>
<evidence type="ECO:0000256" key="9">
    <source>
        <dbReference type="ARBA" id="ARBA00029821"/>
    </source>
</evidence>
<evidence type="ECO:0000256" key="7">
    <source>
        <dbReference type="ARBA" id="ARBA00022853"/>
    </source>
</evidence>
<proteinExistence type="inferred from homology"/>
<evidence type="ECO:0000256" key="3">
    <source>
        <dbReference type="ARBA" id="ARBA00020987"/>
    </source>
</evidence>
<evidence type="ECO:0000256" key="11">
    <source>
        <dbReference type="RuleBase" id="RU271113"/>
    </source>
</evidence>
<dbReference type="GO" id="GO:0006281">
    <property type="term" value="P:DNA repair"/>
    <property type="evidence" value="ECO:0007669"/>
    <property type="project" value="TreeGrafter"/>
</dbReference>
<comment type="similarity">
    <text evidence="11">Belongs to the class I-like SAM-binding methyltransferase superfamily. DOT1 family.</text>
</comment>
<dbReference type="EMBL" id="CADCXU010007344">
    <property type="protein sequence ID" value="CAA9998812.1"/>
    <property type="molecule type" value="Genomic_DNA"/>
</dbReference>
<dbReference type="GO" id="GO:0032259">
    <property type="term" value="P:methylation"/>
    <property type="evidence" value="ECO:0007669"/>
    <property type="project" value="UniProtKB-KW"/>
</dbReference>
<dbReference type="Proteomes" id="UP000479000">
    <property type="component" value="Unassembled WGS sequence"/>
</dbReference>
<evidence type="ECO:0000313" key="13">
    <source>
        <dbReference type="EMBL" id="CAA9998812.1"/>
    </source>
</evidence>
<protein>
    <recommendedName>
        <fullName evidence="3 11">Histone-lysine N-methyltransferase, H3 lysine-79 specific</fullName>
        <ecNumber evidence="2 11">2.1.1.360</ecNumber>
    </recommendedName>
    <alternativeName>
        <fullName evidence="9 11">Histone H3-K79 methyltransferase</fullName>
    </alternativeName>
</protein>
<dbReference type="AlphaFoldDB" id="A0A6H5G8D2"/>
<dbReference type="InterPro" id="IPR030445">
    <property type="entry name" value="H3-K79_meTrfase"/>
</dbReference>
<organism evidence="13 14">
    <name type="scientific">Nesidiocoris tenuis</name>
    <dbReference type="NCBI Taxonomy" id="355587"/>
    <lineage>
        <taxon>Eukaryota</taxon>
        <taxon>Metazoa</taxon>
        <taxon>Ecdysozoa</taxon>
        <taxon>Arthropoda</taxon>
        <taxon>Hexapoda</taxon>
        <taxon>Insecta</taxon>
        <taxon>Pterygota</taxon>
        <taxon>Neoptera</taxon>
        <taxon>Paraneoptera</taxon>
        <taxon>Hemiptera</taxon>
        <taxon>Heteroptera</taxon>
        <taxon>Panheteroptera</taxon>
        <taxon>Cimicomorpha</taxon>
        <taxon>Miridae</taxon>
        <taxon>Dicyphina</taxon>
        <taxon>Nesidiocoris</taxon>
    </lineage>
</organism>
<evidence type="ECO:0000256" key="5">
    <source>
        <dbReference type="ARBA" id="ARBA00022679"/>
    </source>
</evidence>
<keyword evidence="14" id="KW-1185">Reference proteome</keyword>
<keyword evidence="7 11" id="KW-0156">Chromatin regulator</keyword>
<comment type="subcellular location">
    <subcellularLocation>
        <location evidence="1 11">Nucleus</location>
    </subcellularLocation>
</comment>
<dbReference type="EC" id="2.1.1.360" evidence="2 11"/>
<dbReference type="OrthoDB" id="443402at2759"/>
<dbReference type="GO" id="GO:0000077">
    <property type="term" value="P:DNA damage checkpoint signaling"/>
    <property type="evidence" value="ECO:0007669"/>
    <property type="project" value="TreeGrafter"/>
</dbReference>
<keyword evidence="8 11" id="KW-0539">Nucleus</keyword>
<gene>
    <name evidence="13" type="ORF">NTEN_LOCUS5095</name>
</gene>
<evidence type="ECO:0000256" key="8">
    <source>
        <dbReference type="ARBA" id="ARBA00023242"/>
    </source>
</evidence>
<dbReference type="PANTHER" id="PTHR21451">
    <property type="entry name" value="HISTONE H3 METHYLTRANSFERASE"/>
    <property type="match status" value="1"/>
</dbReference>
<accession>A0A6H5G8D2</accession>
<name>A0A6H5G8D2_9HEMI</name>
<keyword evidence="5 11" id="KW-0808">Transferase</keyword>
<evidence type="ECO:0000256" key="6">
    <source>
        <dbReference type="ARBA" id="ARBA00022691"/>
    </source>
</evidence>
<comment type="miscellaneous">
    <text evidence="11">In contrast to other lysine histone methyltransferases, it does not contain a SET domain, suggesting the existence of another mechanism for methylation of lysine residues of histones.</text>
</comment>
<reference evidence="13 14" key="1">
    <citation type="submission" date="2020-02" db="EMBL/GenBank/DDBJ databases">
        <authorList>
            <person name="Ferguson B K."/>
        </authorList>
    </citation>
    <scope>NUCLEOTIDE SEQUENCE [LARGE SCALE GENOMIC DNA]</scope>
</reference>
<keyword evidence="4 11" id="KW-0489">Methyltransferase</keyword>
<comment type="catalytic activity">
    <reaction evidence="10 11">
        <text>L-lysyl(79)-[histone H3] + 3 S-adenosyl-L-methionine = N(6),N(6),N(6)-trimethyl-L-lysyl(79)-[histone H3] + 3 S-adenosyl-L-homocysteine + 3 H(+)</text>
        <dbReference type="Rhea" id="RHEA:60328"/>
        <dbReference type="Rhea" id="RHEA-COMP:15549"/>
        <dbReference type="Rhea" id="RHEA-COMP:15552"/>
        <dbReference type="ChEBI" id="CHEBI:15378"/>
        <dbReference type="ChEBI" id="CHEBI:29969"/>
        <dbReference type="ChEBI" id="CHEBI:57856"/>
        <dbReference type="ChEBI" id="CHEBI:59789"/>
        <dbReference type="ChEBI" id="CHEBI:61961"/>
        <dbReference type="EC" id="2.1.1.360"/>
    </reaction>
</comment>
<dbReference type="InterPro" id="IPR025789">
    <property type="entry name" value="DOT1_dom"/>
</dbReference>
<dbReference type="GO" id="GO:0005634">
    <property type="term" value="C:nucleus"/>
    <property type="evidence" value="ECO:0007669"/>
    <property type="project" value="UniProtKB-SubCell"/>
</dbReference>
<dbReference type="PANTHER" id="PTHR21451:SF0">
    <property type="entry name" value="HISTONE-LYSINE N-METHYLTRANSFERASE, H3 LYSINE-79 SPECIFIC"/>
    <property type="match status" value="1"/>
</dbReference>
<evidence type="ECO:0000256" key="4">
    <source>
        <dbReference type="ARBA" id="ARBA00022603"/>
    </source>
</evidence>
<evidence type="ECO:0000256" key="1">
    <source>
        <dbReference type="ARBA" id="ARBA00004123"/>
    </source>
</evidence>
<comment type="function">
    <text evidence="11">Histone methyltransferase that specifically trimethylates histone H3 to form H3K79me3. This methylation is required for telomere silencing and for the pachytene checkpoint during the meiotic cell cycle by allowing the recruitment of RAD9 to double strand breaks. Nucleosomes are preferred as substrate compared to free histone.</text>
</comment>
<dbReference type="GO" id="GO:0140956">
    <property type="term" value="F:histone H3K79 trimethyltransferase activity"/>
    <property type="evidence" value="ECO:0007669"/>
    <property type="project" value="UniProtKB-EC"/>
</dbReference>
<dbReference type="Pfam" id="PF08123">
    <property type="entry name" value="DOT1"/>
    <property type="match status" value="1"/>
</dbReference>
<evidence type="ECO:0000313" key="14">
    <source>
        <dbReference type="Proteomes" id="UP000479000"/>
    </source>
</evidence>
<evidence type="ECO:0000259" key="12">
    <source>
        <dbReference type="PROSITE" id="PS51569"/>
    </source>
</evidence>
<evidence type="ECO:0000256" key="2">
    <source>
        <dbReference type="ARBA" id="ARBA00012190"/>
    </source>
</evidence>
<keyword evidence="6 11" id="KW-0949">S-adenosyl-L-methionine</keyword>